<dbReference type="GO" id="GO:0017056">
    <property type="term" value="F:structural constituent of nuclear pore"/>
    <property type="evidence" value="ECO:0007669"/>
    <property type="project" value="InterPro"/>
</dbReference>
<gene>
    <name evidence="1" type="primary">NUP155_7</name>
    <name evidence="1" type="ORF">Zm00014a_001019</name>
</gene>
<name>A0A3L6EGH5_MAIZE</name>
<proteinExistence type="predicted"/>
<comment type="caution">
    <text evidence="1">The sequence shown here is derived from an EMBL/GenBank/DDBJ whole genome shotgun (WGS) entry which is preliminary data.</text>
</comment>
<dbReference type="Proteomes" id="UP000251960">
    <property type="component" value="Chromosome 5"/>
</dbReference>
<dbReference type="InterPro" id="IPR004870">
    <property type="entry name" value="Nucleoporin_Nup155"/>
</dbReference>
<dbReference type="PANTHER" id="PTHR10350:SF6">
    <property type="entry name" value="NUCLEAR PORE COMPLEX PROTEIN NUP155"/>
    <property type="match status" value="1"/>
</dbReference>
<evidence type="ECO:0000313" key="1">
    <source>
        <dbReference type="EMBL" id="PWZ20142.1"/>
    </source>
</evidence>
<reference evidence="1 2" key="1">
    <citation type="journal article" date="2018" name="Nat. Genet.">
        <title>Extensive intraspecific gene order and gene structural variations between Mo17 and other maize genomes.</title>
        <authorList>
            <person name="Sun S."/>
            <person name="Zhou Y."/>
            <person name="Chen J."/>
            <person name="Shi J."/>
            <person name="Zhao H."/>
            <person name="Zhao H."/>
            <person name="Song W."/>
            <person name="Zhang M."/>
            <person name="Cui Y."/>
            <person name="Dong X."/>
            <person name="Liu H."/>
            <person name="Ma X."/>
            <person name="Jiao Y."/>
            <person name="Wang B."/>
            <person name="Wei X."/>
            <person name="Stein J.C."/>
            <person name="Glaubitz J.C."/>
            <person name="Lu F."/>
            <person name="Yu G."/>
            <person name="Liang C."/>
            <person name="Fengler K."/>
            <person name="Li B."/>
            <person name="Rafalski A."/>
            <person name="Schnable P.S."/>
            <person name="Ware D.H."/>
            <person name="Buckler E.S."/>
            <person name="Lai J."/>
        </authorList>
    </citation>
    <scope>NUCLEOTIDE SEQUENCE [LARGE SCALE GENOMIC DNA]</scope>
    <source>
        <strain evidence="2">cv. Missouri 17</strain>
        <tissue evidence="1">Seedling</tissue>
    </source>
</reference>
<dbReference type="EMBL" id="NCVQ01000006">
    <property type="protein sequence ID" value="PWZ20142.1"/>
    <property type="molecule type" value="Genomic_DNA"/>
</dbReference>
<dbReference type="GO" id="GO:0005643">
    <property type="term" value="C:nuclear pore"/>
    <property type="evidence" value="ECO:0007669"/>
    <property type="project" value="InterPro"/>
</dbReference>
<sequence length="340" mass="37649">MAATLPRKGLTGSREDSFRASQSMYADVECFTGFRKPSEKACIKLWAKGDLPTQHILPRRRVVVFNTMGLMEVIFNRPVDILRKLFDGNTLRSQIEEFFNRFGAGEAAAMCLMIAAKLLYAEDSLISNSVSKKVAEAFEDPGLVGMPQIAGTTALSNTRTQAGGFSMGQVVQEAEPLFSGANEGLCLCSSRLLYPIWDYGDSKTGWLSAGAMKILESKIHSLETFLRSRRNKRRSHAVPLTLNLKVHGLSFFPLQVIYDSLPVALNLLTMLGRKKISERMKLLQDLVPECSKFLSMKLATVNPELGFDIEQIISKQMLLSQDWHLAFYGVEPGSSGLTGP</sequence>
<dbReference type="AlphaFoldDB" id="A0A3L6EGH5"/>
<dbReference type="Gene3D" id="1.20.58.1780">
    <property type="match status" value="1"/>
</dbReference>
<evidence type="ECO:0000313" key="2">
    <source>
        <dbReference type="Proteomes" id="UP000251960"/>
    </source>
</evidence>
<organism evidence="1 2">
    <name type="scientific">Zea mays</name>
    <name type="common">Maize</name>
    <dbReference type="NCBI Taxonomy" id="4577"/>
    <lineage>
        <taxon>Eukaryota</taxon>
        <taxon>Viridiplantae</taxon>
        <taxon>Streptophyta</taxon>
        <taxon>Embryophyta</taxon>
        <taxon>Tracheophyta</taxon>
        <taxon>Spermatophyta</taxon>
        <taxon>Magnoliopsida</taxon>
        <taxon>Liliopsida</taxon>
        <taxon>Poales</taxon>
        <taxon>Poaceae</taxon>
        <taxon>PACMAD clade</taxon>
        <taxon>Panicoideae</taxon>
        <taxon>Andropogonodae</taxon>
        <taxon>Andropogoneae</taxon>
        <taxon>Tripsacinae</taxon>
        <taxon>Zea</taxon>
    </lineage>
</organism>
<accession>A0A3L6EGH5</accession>
<dbReference type="PANTHER" id="PTHR10350">
    <property type="entry name" value="NUCLEAR PORE COMPLEX PROTEIN NUP155"/>
    <property type="match status" value="1"/>
</dbReference>
<protein>
    <submittedName>
        <fullName evidence="1">Nuclear pore complex protein NUP155</fullName>
    </submittedName>
</protein>